<dbReference type="InterPro" id="IPR000648">
    <property type="entry name" value="Oxysterol-bd"/>
</dbReference>
<dbReference type="Proteomes" id="UP001472866">
    <property type="component" value="Chromosome 15"/>
</dbReference>
<dbReference type="AlphaFoldDB" id="A0AAX4PKB7"/>
<dbReference type="GO" id="GO:0032934">
    <property type="term" value="F:sterol binding"/>
    <property type="evidence" value="ECO:0007669"/>
    <property type="project" value="TreeGrafter"/>
</dbReference>
<name>A0AAX4PKB7_9CHLO</name>
<dbReference type="Gene3D" id="3.30.70.3490">
    <property type="match status" value="1"/>
</dbReference>
<feature type="compositionally biased region" description="Basic and acidic residues" evidence="2">
    <location>
        <begin position="506"/>
        <end position="517"/>
    </location>
</feature>
<dbReference type="GO" id="GO:0005829">
    <property type="term" value="C:cytosol"/>
    <property type="evidence" value="ECO:0007669"/>
    <property type="project" value="TreeGrafter"/>
</dbReference>
<feature type="region of interest" description="Disordered" evidence="2">
    <location>
        <begin position="500"/>
        <end position="540"/>
    </location>
</feature>
<dbReference type="Pfam" id="PF01237">
    <property type="entry name" value="Oxysterol_BP"/>
    <property type="match status" value="1"/>
</dbReference>
<dbReference type="InterPro" id="IPR037239">
    <property type="entry name" value="OSBP_sf"/>
</dbReference>
<dbReference type="Gene3D" id="2.40.160.120">
    <property type="match status" value="1"/>
</dbReference>
<dbReference type="EMBL" id="CP151515">
    <property type="protein sequence ID" value="WZN66316.1"/>
    <property type="molecule type" value="Genomic_DNA"/>
</dbReference>
<organism evidence="3 4">
    <name type="scientific">Chloropicon roscoffensis</name>
    <dbReference type="NCBI Taxonomy" id="1461544"/>
    <lineage>
        <taxon>Eukaryota</taxon>
        <taxon>Viridiplantae</taxon>
        <taxon>Chlorophyta</taxon>
        <taxon>Chloropicophyceae</taxon>
        <taxon>Chloropicales</taxon>
        <taxon>Chloropicaceae</taxon>
        <taxon>Chloropicon</taxon>
    </lineage>
</organism>
<gene>
    <name evidence="3" type="ORF">HKI87_15g78810</name>
</gene>
<dbReference type="GO" id="GO:0016020">
    <property type="term" value="C:membrane"/>
    <property type="evidence" value="ECO:0007669"/>
    <property type="project" value="TreeGrafter"/>
</dbReference>
<accession>A0AAX4PKB7</accession>
<dbReference type="PANTHER" id="PTHR10972">
    <property type="entry name" value="OXYSTEROL-BINDING PROTEIN-RELATED"/>
    <property type="match status" value="1"/>
</dbReference>
<evidence type="ECO:0000256" key="1">
    <source>
        <dbReference type="ARBA" id="ARBA00008842"/>
    </source>
</evidence>
<dbReference type="PANTHER" id="PTHR10972:SF102">
    <property type="entry name" value="OXYSTEROL-BINDING PROTEIN"/>
    <property type="match status" value="1"/>
</dbReference>
<sequence>MASSPALARNATPSSTYWHLLRQEVLAQHHGDYDRPKCNVMSESFKDDEPISPLPEHEVAAEEHEAMEGQRMGTNRPPKGWLTLLSSVVRGPSELSSLKVPIAMAAPKSQLEREHDFMESSVDWVGMRDLFESGADSVQRMEAVLAWYLGTLSRGEGWGTPEEAEESLGRRPHMPIIGERHVSFFDTLGGGVAYAVSEQLSYEPKVCATFASAPELGISFQEVVGPSIGLAGNAVTMVRAGTAHLTIQRPHASGHETYLFETRPSLTLRNVFLGRTFCEVVGHLVLRCRETGLVARMDFEPAGFMGVAGAGPHGVKGTVARWLDGREEPVSRLAGSWRSRVYKWSAALEEARRARGSKIEESDLAVLFDQQDKGEVAAERVPASERVQVRLDVDGLCSRNLWTKVNKCICAGELSAAAHFKLKLTHTQRKYSEMRRRRMVPHSPAFFSRKKERFPCHVSMKCVDSGDLRASVRECVADGDEEVGFYCAAGDQINKLVRPFPSLARRPKEEPTDESQRSLEPPSPISYSPMEHGETWTIPL</sequence>
<evidence type="ECO:0000313" key="3">
    <source>
        <dbReference type="EMBL" id="WZN66316.1"/>
    </source>
</evidence>
<reference evidence="3 4" key="1">
    <citation type="submission" date="2024-03" db="EMBL/GenBank/DDBJ databases">
        <title>Complete genome sequence of the green alga Chloropicon roscoffensis RCC1871.</title>
        <authorList>
            <person name="Lemieux C."/>
            <person name="Pombert J.-F."/>
            <person name="Otis C."/>
            <person name="Turmel M."/>
        </authorList>
    </citation>
    <scope>NUCLEOTIDE SEQUENCE [LARGE SCALE GENOMIC DNA]</scope>
    <source>
        <strain evidence="3 4">RCC1871</strain>
    </source>
</reference>
<dbReference type="SUPFAM" id="SSF144000">
    <property type="entry name" value="Oxysterol-binding protein-like"/>
    <property type="match status" value="1"/>
</dbReference>
<comment type="similarity">
    <text evidence="1">Belongs to the OSBP family.</text>
</comment>
<keyword evidence="4" id="KW-1185">Reference proteome</keyword>
<proteinExistence type="inferred from homology"/>
<evidence type="ECO:0000313" key="4">
    <source>
        <dbReference type="Proteomes" id="UP001472866"/>
    </source>
</evidence>
<evidence type="ECO:0000256" key="2">
    <source>
        <dbReference type="SAM" id="MobiDB-lite"/>
    </source>
</evidence>
<protein>
    <submittedName>
        <fullName evidence="3">Oxysterol-binding protein</fullName>
    </submittedName>
</protein>